<dbReference type="SUPFAM" id="SSF56420">
    <property type="entry name" value="Peptide deformylase"/>
    <property type="match status" value="1"/>
</dbReference>
<dbReference type="InterPro" id="IPR023635">
    <property type="entry name" value="Peptide_deformylase"/>
</dbReference>
<dbReference type="AlphaFoldDB" id="A0A5P1WZ75"/>
<dbReference type="PANTHER" id="PTHR10458:SF22">
    <property type="entry name" value="PEPTIDE DEFORMYLASE"/>
    <property type="match status" value="1"/>
</dbReference>
<keyword evidence="2" id="KW-0378">Hydrolase</keyword>
<dbReference type="NCBIfam" id="NF006670">
    <property type="entry name" value="PRK09218.1"/>
    <property type="match status" value="1"/>
</dbReference>
<dbReference type="Gene3D" id="3.90.45.10">
    <property type="entry name" value="Peptide deformylase"/>
    <property type="match status" value="1"/>
</dbReference>
<dbReference type="PANTHER" id="PTHR10458">
    <property type="entry name" value="PEPTIDE DEFORMYLASE"/>
    <property type="match status" value="1"/>
</dbReference>
<proteinExistence type="inferred from homology"/>
<sequence length="136" mass="15431">MLKEINRDQQSLSKKSKPATVADKQIITDLADTLQHHSQTTVGMAANMIGEFKRIIIVQLGMIAVPMINPVILRKKGPYQTQEGCLSLEGERPTQRFEDITVQYLDRNFHPQQSDFSDFTAQIIQHEIDHCNGIII</sequence>
<dbReference type="PIRSF" id="PIRSF004749">
    <property type="entry name" value="Pep_def"/>
    <property type="match status" value="1"/>
</dbReference>
<dbReference type="KEGG" id="lnn:F0161_02615"/>
<dbReference type="EC" id="3.5.1.88" evidence="2"/>
<dbReference type="GO" id="GO:0042586">
    <property type="term" value="F:peptide deformylase activity"/>
    <property type="evidence" value="ECO:0007669"/>
    <property type="project" value="UniProtKB-EC"/>
</dbReference>
<dbReference type="EMBL" id="CP043939">
    <property type="protein sequence ID" value="QER66876.1"/>
    <property type="molecule type" value="Genomic_DNA"/>
</dbReference>
<accession>A0A5P1WZ75</accession>
<organism evidence="2 3">
    <name type="scientific">Paucilactobacillus nenjiangensis</name>
    <dbReference type="NCBI Taxonomy" id="1296540"/>
    <lineage>
        <taxon>Bacteria</taxon>
        <taxon>Bacillati</taxon>
        <taxon>Bacillota</taxon>
        <taxon>Bacilli</taxon>
        <taxon>Lactobacillales</taxon>
        <taxon>Lactobacillaceae</taxon>
        <taxon>Paucilactobacillus</taxon>
    </lineage>
</organism>
<dbReference type="PRINTS" id="PR01576">
    <property type="entry name" value="PDEFORMYLASE"/>
</dbReference>
<dbReference type="Proteomes" id="UP000325295">
    <property type="component" value="Chromosome"/>
</dbReference>
<name>A0A5P1WZ75_9LACO</name>
<gene>
    <name evidence="2" type="ORF">F0161_02615</name>
</gene>
<evidence type="ECO:0000256" key="1">
    <source>
        <dbReference type="ARBA" id="ARBA00010759"/>
    </source>
</evidence>
<keyword evidence="3" id="KW-1185">Reference proteome</keyword>
<comment type="similarity">
    <text evidence="1">Belongs to the polypeptide deformylase family.</text>
</comment>
<dbReference type="RefSeq" id="WP_150203629.1">
    <property type="nucleotide sequence ID" value="NZ_CAUQTN010000003.1"/>
</dbReference>
<protein>
    <submittedName>
        <fullName evidence="2">Peptide deformylase</fullName>
        <ecNumber evidence="2">3.5.1.88</ecNumber>
    </submittedName>
</protein>
<dbReference type="CDD" id="cd00487">
    <property type="entry name" value="Pep_deformylase"/>
    <property type="match status" value="1"/>
</dbReference>
<reference evidence="2 3" key="1">
    <citation type="submission" date="2019-09" db="EMBL/GenBank/DDBJ databases">
        <title>Complete Genome Sequence of Lactobacillus nenjiangensis SH-Y15, isolated from sauerkraut.</title>
        <authorList>
            <person name="Yang H."/>
        </authorList>
    </citation>
    <scope>NUCLEOTIDE SEQUENCE [LARGE SCALE GENOMIC DNA]</scope>
    <source>
        <strain evidence="2 3">SH-Y15</strain>
    </source>
</reference>
<dbReference type="Pfam" id="PF01327">
    <property type="entry name" value="Pep_deformylase"/>
    <property type="match status" value="1"/>
</dbReference>
<dbReference type="OrthoDB" id="9784988at2"/>
<evidence type="ECO:0000313" key="3">
    <source>
        <dbReference type="Proteomes" id="UP000325295"/>
    </source>
</evidence>
<dbReference type="InterPro" id="IPR036821">
    <property type="entry name" value="Peptide_deformylase_sf"/>
</dbReference>
<evidence type="ECO:0000313" key="2">
    <source>
        <dbReference type="EMBL" id="QER66876.1"/>
    </source>
</evidence>